<dbReference type="RefSeq" id="WP_086787767.1">
    <property type="nucleotide sequence ID" value="NZ_JAGIOO010000001.1"/>
</dbReference>
<name>A0ABS5ALV6_9PSEU</name>
<accession>A0ABS5ALV6</accession>
<proteinExistence type="predicted"/>
<dbReference type="Proteomes" id="UP001519363">
    <property type="component" value="Unassembled WGS sequence"/>
</dbReference>
<dbReference type="EMBL" id="JAGIOO010000001">
    <property type="protein sequence ID" value="MBP2477541.1"/>
    <property type="molecule type" value="Genomic_DNA"/>
</dbReference>
<sequence length="111" mass="12051">MASTHGGFDGLAGDLFLRLASDGLLAVEPAQAGQIMDDLLRTLDSVHLLLRHSEDTRPESAADWLIPGSRDSPPELNMPSLEAAQRELPKYIEAFRIVRDRRDGGFGPAGL</sequence>
<reference evidence="1 2" key="1">
    <citation type="submission" date="2021-03" db="EMBL/GenBank/DDBJ databases">
        <title>Sequencing the genomes of 1000 actinobacteria strains.</title>
        <authorList>
            <person name="Klenk H.-P."/>
        </authorList>
    </citation>
    <scope>NUCLEOTIDE SEQUENCE [LARGE SCALE GENOMIC DNA]</scope>
    <source>
        <strain evidence="1 2">DSM 44580</strain>
    </source>
</reference>
<comment type="caution">
    <text evidence="1">The sequence shown here is derived from an EMBL/GenBank/DDBJ whole genome shotgun (WGS) entry which is preliminary data.</text>
</comment>
<keyword evidence="2" id="KW-1185">Reference proteome</keyword>
<organism evidence="1 2">
    <name type="scientific">Crossiella equi</name>
    <dbReference type="NCBI Taxonomy" id="130796"/>
    <lineage>
        <taxon>Bacteria</taxon>
        <taxon>Bacillati</taxon>
        <taxon>Actinomycetota</taxon>
        <taxon>Actinomycetes</taxon>
        <taxon>Pseudonocardiales</taxon>
        <taxon>Pseudonocardiaceae</taxon>
        <taxon>Crossiella</taxon>
    </lineage>
</organism>
<evidence type="ECO:0000313" key="1">
    <source>
        <dbReference type="EMBL" id="MBP2477541.1"/>
    </source>
</evidence>
<evidence type="ECO:0000313" key="2">
    <source>
        <dbReference type="Proteomes" id="UP001519363"/>
    </source>
</evidence>
<protein>
    <submittedName>
        <fullName evidence="1">Uncharacterized protein</fullName>
    </submittedName>
</protein>
<gene>
    <name evidence="1" type="ORF">JOF53_006413</name>
</gene>